<evidence type="ECO:0000256" key="2">
    <source>
        <dbReference type="ARBA" id="ARBA00022692"/>
    </source>
</evidence>
<dbReference type="GO" id="GO:0004016">
    <property type="term" value="F:adenylate cyclase activity"/>
    <property type="evidence" value="ECO:0007669"/>
    <property type="project" value="TreeGrafter"/>
</dbReference>
<proteinExistence type="predicted"/>
<dbReference type="GO" id="GO:0001653">
    <property type="term" value="F:peptide receptor activity"/>
    <property type="evidence" value="ECO:0007669"/>
    <property type="project" value="TreeGrafter"/>
</dbReference>
<feature type="region of interest" description="Disordered" evidence="7">
    <location>
        <begin position="377"/>
        <end position="416"/>
    </location>
</feature>
<feature type="region of interest" description="Disordered" evidence="7">
    <location>
        <begin position="669"/>
        <end position="753"/>
    </location>
</feature>
<keyword evidence="6" id="KW-0456">Lyase</keyword>
<dbReference type="InterPro" id="IPR001054">
    <property type="entry name" value="A/G_cyclase"/>
</dbReference>
<feature type="compositionally biased region" description="Polar residues" evidence="7">
    <location>
        <begin position="1253"/>
        <end position="1265"/>
    </location>
</feature>
<dbReference type="SMART" id="SM00044">
    <property type="entry name" value="CYCc"/>
    <property type="match status" value="1"/>
</dbReference>
<evidence type="ECO:0000256" key="4">
    <source>
        <dbReference type="ARBA" id="ARBA00022989"/>
    </source>
</evidence>
<evidence type="ECO:0000256" key="1">
    <source>
        <dbReference type="ARBA" id="ARBA00004370"/>
    </source>
</evidence>
<evidence type="ECO:0000256" key="5">
    <source>
        <dbReference type="ARBA" id="ARBA00023136"/>
    </source>
</evidence>
<feature type="compositionally biased region" description="Low complexity" evidence="7">
    <location>
        <begin position="533"/>
        <end position="547"/>
    </location>
</feature>
<dbReference type="Gene3D" id="3.30.70.1230">
    <property type="entry name" value="Nucleotide cyclase"/>
    <property type="match status" value="1"/>
</dbReference>
<dbReference type="EMBL" id="JAEHOC010000015">
    <property type="protein sequence ID" value="KAG2435093.1"/>
    <property type="molecule type" value="Genomic_DNA"/>
</dbReference>
<feature type="compositionally biased region" description="Low complexity" evidence="7">
    <location>
        <begin position="679"/>
        <end position="690"/>
    </location>
</feature>
<dbReference type="Proteomes" id="UP000650467">
    <property type="component" value="Unassembled WGS sequence"/>
</dbReference>
<reference evidence="9" key="1">
    <citation type="journal article" date="2020" name="bioRxiv">
        <title>Comparative genomics of Chlamydomonas.</title>
        <authorList>
            <person name="Craig R.J."/>
            <person name="Hasan A.R."/>
            <person name="Ness R.W."/>
            <person name="Keightley P.D."/>
        </authorList>
    </citation>
    <scope>NUCLEOTIDE SEQUENCE</scope>
    <source>
        <strain evidence="9">SAG 7.73</strain>
    </source>
</reference>
<dbReference type="CDD" id="cd07302">
    <property type="entry name" value="CHD"/>
    <property type="match status" value="1"/>
</dbReference>
<dbReference type="GO" id="GO:0004383">
    <property type="term" value="F:guanylate cyclase activity"/>
    <property type="evidence" value="ECO:0007669"/>
    <property type="project" value="TreeGrafter"/>
</dbReference>
<dbReference type="InterPro" id="IPR029787">
    <property type="entry name" value="Nucleotide_cyclase"/>
</dbReference>
<keyword evidence="2" id="KW-0812">Transmembrane</keyword>
<dbReference type="GO" id="GO:0005886">
    <property type="term" value="C:plasma membrane"/>
    <property type="evidence" value="ECO:0007669"/>
    <property type="project" value="TreeGrafter"/>
</dbReference>
<feature type="region of interest" description="Disordered" evidence="7">
    <location>
        <begin position="59"/>
        <end position="117"/>
    </location>
</feature>
<feature type="compositionally biased region" description="Polar residues" evidence="7">
    <location>
        <begin position="1351"/>
        <end position="1364"/>
    </location>
</feature>
<keyword evidence="4" id="KW-1133">Transmembrane helix</keyword>
<dbReference type="InterPro" id="IPR050401">
    <property type="entry name" value="Cyclic_nucleotide_synthase"/>
</dbReference>
<evidence type="ECO:0000259" key="8">
    <source>
        <dbReference type="PROSITE" id="PS50125"/>
    </source>
</evidence>
<feature type="compositionally biased region" description="Low complexity" evidence="7">
    <location>
        <begin position="620"/>
        <end position="636"/>
    </location>
</feature>
<gene>
    <name evidence="9" type="ORF">HXX76_007180</name>
</gene>
<name>A0A835T376_CHLIN</name>
<comment type="subcellular location">
    <subcellularLocation>
        <location evidence="1">Membrane</location>
    </subcellularLocation>
</comment>
<accession>A0A835T376</accession>
<feature type="compositionally biased region" description="Low complexity" evidence="7">
    <location>
        <begin position="733"/>
        <end position="747"/>
    </location>
</feature>
<evidence type="ECO:0000256" key="3">
    <source>
        <dbReference type="ARBA" id="ARBA00022741"/>
    </source>
</evidence>
<comment type="caution">
    <text evidence="9">The sequence shown here is derived from an EMBL/GenBank/DDBJ whole genome shotgun (WGS) entry which is preliminary data.</text>
</comment>
<feature type="region of interest" description="Disordered" evidence="7">
    <location>
        <begin position="884"/>
        <end position="936"/>
    </location>
</feature>
<dbReference type="Pfam" id="PF00211">
    <property type="entry name" value="Guanylate_cyc"/>
    <property type="match status" value="2"/>
</dbReference>
<dbReference type="OrthoDB" id="60033at2759"/>
<feature type="region of interest" description="Disordered" evidence="7">
    <location>
        <begin position="608"/>
        <end position="638"/>
    </location>
</feature>
<sequence length="1943" mass="194066">MVALEATPHAVTVVALGGSCPGAVLYQNALSRSYFGNRCTADPAGAGLAASRVCAPLPPPAAGVPPQHGGGATAPNTPASADRQPMAVSRWVPAPGGGASHSGAAGPDPDVADGGQDGVAPSVLPPILLDLFSLCPEKLQGLARELVLLEPVTAGGDAAAARGGAGGGAKSWKSVILVPASCGTAPPLAAASDALAAMPTLAAARPVYRQQPAPSLQPWVARGEDADQLGSIPNVFNTDAALQQAPCSQLLLMPAQQGPANEQPQRTQHADGSKATAAAHSVAVAVSAVAAVATAAAAHTAVPGPPAQRSAPLGHVPLSHSLGQPLPQHHTQGSISRTLYPADVHRDHQQQVFLSQPAQPHQFSDQQLPLPVQVLTAADPRHPGSGSSLPPRYHSQQDYSSSQHASVTNTAPAHASGVAGSTFGGTMPTGHASAAYNTASTAALSAALATSTIALAIEQQPGLASAITHSLPLGGRPGAQQVRGFATASGMLSGGFSGPMAAASLDGSQPLFLVGQPWDEQAPGGQPRSRLLASAAVSGGEAVSPSVTGEHASGGGQEAAPGGERGGSSAVLSAKERALLPPPSERLAPGATPRASLIGIPELGSFHIDERGDADGGRGAAAVAGSGAAGQQQGAAPDEDRFNSWLKFMMKAPLPDQSVVGAVAFARQLQQHHQHHHQQQPQQQPLQQQQGMPRQHSDAFSLWPAGGGIAGLTAASGQLPQARRPRSFQGRDAAGASSPSQLSQLPAPVVPNRSMNGSAAQSVTVAEVLAASEAEALEAQVAAAGGAGGAARSAVAGARTAGGGHSVDASSAVSALASGAAGGATTASTASLLGTNANLLGTDAYDGGAVSTTGELSNLMSECAAPGSELSVRTSSKLMHLRLPAGNSQNGAHASIGSRSSQGGSWDGYGSTQDSSSAPADARTRGSASEAYGGGSSWKPFVDVVPEVAEATVSIPADAEETDATCEARGAWEGQRGSDQSNSLAAVPAAAWSGTAAPVESAAVAPTAGTSTAVAAPTMWEAVVAAASAAAAGGVTPLGTEMRLESVQEQQQQQQQSLLLELAPAAAPKSSSSGGVCISTLGEPSLAVPRFAPAEALLTVALRSSGGHSGGATVSGQLGGLQGATGVTTDNPHLTRLRAAGGSVGAKLDLMERTSNGSGGNSGPGSETTGAGCPSSLFCATLNQFPSGAVGPAGMSTSGHVGTSISGSGGPQRNRLLASAMATLDLSIHHAGAKPPAAQHGQPDALRVHHGRGTSSQSGESSQPGTPGLMSPLAADPARQRPPPAAAAEPPAAPHLELDVGLRAPSTGYASADPSVRRPYRPRTASGNGGGAPQHGVAAGAGSQVLLDGSTGATHTASVTSTSGVLGVGPGERMVMPVSVDVARRQQHSVRLEAGAAPSATAQLAVLRAASAAEPSGGFVYVSGAQSAALTAALGRGGADCTYHRVMATVQPEPAAGGRVLVIMQTDVSAKVAAESHAILVAERQHRLLEQIYPHHVLAALTEQLVAQQSQHTQVLQAAREAVVVAEAAAVRAAAAADREATRALFQPGWGQDHLRQMQAQLFVAAQQAHSSAFATSSGALDALEAHYTADGNAPRAACGPVERTLSRDAGRVSTTADGAARAAVDAAGDAAVAAEDAAAAAQAAAVALQRLERRAGLILQNPPAFTGHGELARFHPQVTVLFADIKGFTALCKDIEPETVMRMLNDLFSRFDNLLDRFALRKMDTIGDGYVAAGGLTHAESDSSCGVVGAIATGNASYLGPHAAAPDATGTDAAHAPKAAGAGGTTAVAGDVVLPSCPSFTARFSPPQAARAVFRFAQAMLRAAEQVLLPTTGRPVQIRIGIATGPVVSGVVGATKPKYSLFGDTVHAANWLESAGEAGAIHVSSATYALLVADSQHPPQGQPPRQQLLQPMDGGRWSSTAAGMQLRGGGPVEATFMWTPNA</sequence>
<feature type="compositionally biased region" description="Polar residues" evidence="7">
    <location>
        <begin position="886"/>
        <end position="918"/>
    </location>
</feature>
<dbReference type="PANTHER" id="PTHR11920:SF335">
    <property type="entry name" value="GUANYLATE CYCLASE"/>
    <property type="match status" value="1"/>
</dbReference>
<evidence type="ECO:0000256" key="6">
    <source>
        <dbReference type="ARBA" id="ARBA00023239"/>
    </source>
</evidence>
<dbReference type="SUPFAM" id="SSF55073">
    <property type="entry name" value="Nucleotide cyclase"/>
    <property type="match status" value="1"/>
</dbReference>
<organism evidence="9 10">
    <name type="scientific">Chlamydomonas incerta</name>
    <dbReference type="NCBI Taxonomy" id="51695"/>
    <lineage>
        <taxon>Eukaryota</taxon>
        <taxon>Viridiplantae</taxon>
        <taxon>Chlorophyta</taxon>
        <taxon>core chlorophytes</taxon>
        <taxon>Chlorophyceae</taxon>
        <taxon>CS clade</taxon>
        <taxon>Chlamydomonadales</taxon>
        <taxon>Chlamydomonadaceae</taxon>
        <taxon>Chlamydomonas</taxon>
    </lineage>
</organism>
<keyword evidence="5" id="KW-0472">Membrane</keyword>
<dbReference type="GO" id="GO:0035556">
    <property type="term" value="P:intracellular signal transduction"/>
    <property type="evidence" value="ECO:0007669"/>
    <property type="project" value="InterPro"/>
</dbReference>
<dbReference type="PROSITE" id="PS50125">
    <property type="entry name" value="GUANYLATE_CYCLASE_2"/>
    <property type="match status" value="1"/>
</dbReference>
<keyword evidence="10" id="KW-1185">Reference proteome</keyword>
<evidence type="ECO:0000313" key="9">
    <source>
        <dbReference type="EMBL" id="KAG2435093.1"/>
    </source>
</evidence>
<dbReference type="PANTHER" id="PTHR11920">
    <property type="entry name" value="GUANYLYL CYCLASE"/>
    <property type="match status" value="1"/>
</dbReference>
<keyword evidence="3" id="KW-0547">Nucleotide-binding</keyword>
<evidence type="ECO:0000256" key="7">
    <source>
        <dbReference type="SAM" id="MobiDB-lite"/>
    </source>
</evidence>
<feature type="region of interest" description="Disordered" evidence="7">
    <location>
        <begin position="1305"/>
        <end position="1370"/>
    </location>
</feature>
<feature type="domain" description="Guanylate cyclase" evidence="8">
    <location>
        <begin position="1680"/>
        <end position="1874"/>
    </location>
</feature>
<protein>
    <recommendedName>
        <fullName evidence="8">Guanylate cyclase domain-containing protein</fullName>
    </recommendedName>
</protein>
<feature type="compositionally biased region" description="Polar residues" evidence="7">
    <location>
        <begin position="1195"/>
        <end position="1206"/>
    </location>
</feature>
<dbReference type="GO" id="GO:0000166">
    <property type="term" value="F:nucleotide binding"/>
    <property type="evidence" value="ECO:0007669"/>
    <property type="project" value="UniProtKB-KW"/>
</dbReference>
<feature type="region of interest" description="Disordered" evidence="7">
    <location>
        <begin position="1194"/>
        <end position="1213"/>
    </location>
</feature>
<dbReference type="GO" id="GO:0007168">
    <property type="term" value="P:receptor guanylyl cyclase signaling pathway"/>
    <property type="evidence" value="ECO:0007669"/>
    <property type="project" value="TreeGrafter"/>
</dbReference>
<feature type="region of interest" description="Disordered" evidence="7">
    <location>
        <begin position="516"/>
        <end position="572"/>
    </location>
</feature>
<feature type="region of interest" description="Disordered" evidence="7">
    <location>
        <begin position="1232"/>
        <end position="1292"/>
    </location>
</feature>
<evidence type="ECO:0000313" key="10">
    <source>
        <dbReference type="Proteomes" id="UP000650467"/>
    </source>
</evidence>
<feature type="compositionally biased region" description="Low complexity" evidence="7">
    <location>
        <begin position="393"/>
        <end position="406"/>
    </location>
</feature>
<feature type="region of interest" description="Disordered" evidence="7">
    <location>
        <begin position="302"/>
        <end position="333"/>
    </location>
</feature>